<reference evidence="2" key="4">
    <citation type="journal article" date="2001" name="Nature">
        <title>Functional annotation of a full-length mouse cDNA collection.</title>
        <authorList>
            <consortium name="The RIKEN Genome Exploration Research Group Phase II Team and the FANTOM Consortium"/>
        </authorList>
    </citation>
    <scope>NUCLEOTIDE SEQUENCE</scope>
    <source>
        <strain evidence="2">C57BL/6J</strain>
        <tissue evidence="2">Thymus</tissue>
    </source>
</reference>
<sequence length="238" mass="25176">MGAPRVPSPPPAQEAAALERPRGLSTPPAHTPQPDQPWSLPRPRVRARPYVLSWLKLANSSWPAPASPLWLARFMAASARRPRTPLGGSARSSTRAARGSTLHSGSTSGPAGRPARRLSLRGDQLPPHPVPTLVYAPEPGRAARLRGPAHPRVARRRSAQARCVGPASSPQASAGVSGRLRMHKGALVGAPARGGEWAGACCLRTASYLVGPETLIIVLGTLAHRVARRECRTSVLQI</sequence>
<reference evidence="2" key="1">
    <citation type="journal article" date="1999" name="Methods Enzymol.">
        <title>High-efficiency full-length cDNA cloning.</title>
        <authorList>
            <person name="Carninci P."/>
            <person name="Hayashizaki Y."/>
        </authorList>
    </citation>
    <scope>NUCLEOTIDE SEQUENCE</scope>
    <source>
        <strain evidence="2">C57BL/6J</strain>
        <tissue evidence="2">Thymus</tissue>
    </source>
</reference>
<protein>
    <submittedName>
        <fullName evidence="2">Uncharacterized protein</fullName>
    </submittedName>
</protein>
<reference evidence="2" key="6">
    <citation type="journal article" date="2002" name="Nature">
        <title>Analysis of the mouse transcriptome based on functional annotation of 60,770 full-length cDNAs.</title>
        <authorList>
            <consortium name="The FANTOM Consortium and the RIKEN Genome Exploration Research Group Phase I and II Team"/>
        </authorList>
    </citation>
    <scope>NUCLEOTIDE SEQUENCE</scope>
    <source>
        <strain evidence="2">C57BL/6J</strain>
        <tissue evidence="2">Thymus</tissue>
    </source>
</reference>
<organism evidence="2">
    <name type="scientific">Mus musculus</name>
    <name type="common">Mouse</name>
    <dbReference type="NCBI Taxonomy" id="10090"/>
    <lineage>
        <taxon>Eukaryota</taxon>
        <taxon>Metazoa</taxon>
        <taxon>Chordata</taxon>
        <taxon>Craniata</taxon>
        <taxon>Vertebrata</taxon>
        <taxon>Euteleostomi</taxon>
        <taxon>Mammalia</taxon>
        <taxon>Eutheria</taxon>
        <taxon>Euarchontoglires</taxon>
        <taxon>Glires</taxon>
        <taxon>Rodentia</taxon>
        <taxon>Myomorpha</taxon>
        <taxon>Muroidea</taxon>
        <taxon>Muridae</taxon>
        <taxon>Murinae</taxon>
        <taxon>Mus</taxon>
        <taxon>Mus</taxon>
    </lineage>
</organism>
<gene>
    <name evidence="3" type="primary">B630006N21Rik</name>
</gene>
<reference evidence="2" key="3">
    <citation type="journal article" date="2000" name="Genome Res.">
        <title>RIKEN integrated sequence analysis (RISA) system--384-format sequencing pipeline with 384 multicapillary sequencer.</title>
        <authorList>
            <person name="Shibata K."/>
            <person name="Itoh M."/>
            <person name="Aizawa K."/>
            <person name="Nagaoka S."/>
            <person name="Sasaki N."/>
            <person name="Carninci P."/>
            <person name="Konno H."/>
            <person name="Akiyama J."/>
            <person name="Nishi K."/>
            <person name="Kitsunai T."/>
            <person name="Tashiro H."/>
            <person name="Itoh M."/>
            <person name="Sumi N."/>
            <person name="Ishii Y."/>
            <person name="Nakamura S."/>
            <person name="Hazama M."/>
            <person name="Nishine T."/>
            <person name="Harada A."/>
            <person name="Yamamoto R."/>
            <person name="Matsumoto H."/>
            <person name="Sakaguchi S."/>
            <person name="Ikegami T."/>
            <person name="Kashiwagi K."/>
            <person name="Fujiwake S."/>
            <person name="Inoue K."/>
            <person name="Togawa Y."/>
            <person name="Izawa M."/>
            <person name="Ohara E."/>
            <person name="Watahiki M."/>
            <person name="Yoneda Y."/>
            <person name="Ishikawa T."/>
            <person name="Ozawa K."/>
            <person name="Tanaka T."/>
            <person name="Matsuura S."/>
            <person name="Kawai J."/>
            <person name="Okazaki Y."/>
            <person name="Muramatsu M."/>
            <person name="Inoue Y."/>
            <person name="Kira A."/>
            <person name="Hayashizaki Y."/>
        </authorList>
    </citation>
    <scope>NUCLEOTIDE SEQUENCE</scope>
    <source>
        <strain evidence="2">C57BL/6J</strain>
        <tissue evidence="2">Thymus</tissue>
    </source>
</reference>
<feature type="region of interest" description="Disordered" evidence="1">
    <location>
        <begin position="1"/>
        <end position="42"/>
    </location>
</feature>
<feature type="compositionally biased region" description="Pro residues" evidence="1">
    <location>
        <begin position="1"/>
        <end position="12"/>
    </location>
</feature>
<dbReference type="AGR" id="MGI:3641697"/>
<dbReference type="AlphaFoldDB" id="Q8C8L8"/>
<accession>Q8C8L8</accession>
<reference evidence="2" key="8">
    <citation type="journal article" date="2005" name="Science">
        <title>Antisense Transcription in the Mammalian Transcriptome.</title>
        <authorList>
            <consortium name="RIKEN Genome Exploration Research Group and Genome Science Group (Genome Network Project Core Group) and the FANTOM Consortium"/>
        </authorList>
    </citation>
    <scope>NUCLEOTIDE SEQUENCE</scope>
    <source>
        <strain evidence="2">C57BL/6J</strain>
        <tissue evidence="2">Thymus</tissue>
    </source>
</reference>
<evidence type="ECO:0000313" key="3">
    <source>
        <dbReference type="MGI" id="MGI:3641697"/>
    </source>
</evidence>
<feature type="compositionally biased region" description="Basic residues" evidence="1">
    <location>
        <begin position="143"/>
        <end position="159"/>
    </location>
</feature>
<reference evidence="2" key="7">
    <citation type="journal article" date="2005" name="Science">
        <title>The Transcriptional Landscape of the Mammalian Genome.</title>
        <authorList>
            <consortium name="The FANTOM Consortium"/>
            <consortium name="Riken Genome Exploration Research Group and Genome Science Group (Genome Network Project Core Group)"/>
        </authorList>
    </citation>
    <scope>NUCLEOTIDE SEQUENCE</scope>
    <source>
        <strain evidence="2">C57BL/6J</strain>
        <tissue evidence="2">Thymus</tissue>
    </source>
</reference>
<feature type="compositionally biased region" description="Low complexity" evidence="1">
    <location>
        <begin position="87"/>
        <end position="101"/>
    </location>
</feature>
<reference evidence="2" key="5">
    <citation type="submission" date="2001-07" db="EMBL/GenBank/DDBJ databases">
        <authorList>
            <person name="Adachi J."/>
            <person name="Aizawa K."/>
            <person name="Akimura T."/>
            <person name="Arakawa T."/>
            <person name="Bono H."/>
            <person name="Carninci P."/>
            <person name="Fukuda S."/>
            <person name="Furuno M."/>
            <person name="Hanagaki T."/>
            <person name="Hara A."/>
            <person name="Hashizume W."/>
            <person name="Hayashida K."/>
            <person name="Hayatsu N."/>
            <person name="Hiramoto K."/>
            <person name="Hiraoka T."/>
            <person name="Hirozane T."/>
            <person name="Hori F."/>
            <person name="Imotani K."/>
            <person name="Ishii Y."/>
            <person name="Itoh M."/>
            <person name="Kagawa I."/>
            <person name="Kasukawa T."/>
            <person name="Katoh H."/>
            <person name="Kawai J."/>
            <person name="Kojima Y."/>
            <person name="Kondo S."/>
            <person name="Konno H."/>
            <person name="Kouda M."/>
            <person name="Koya S."/>
            <person name="Kurihara C."/>
            <person name="Matsuyama T."/>
            <person name="Miyazaki A."/>
            <person name="Murata M."/>
            <person name="Nakamura M."/>
            <person name="Nishi K."/>
            <person name="Nomura K."/>
            <person name="Numazaki R."/>
            <person name="Ohno M."/>
            <person name="Ohsato N."/>
            <person name="Okazaki Y."/>
            <person name="Saito R."/>
            <person name="Saitoh H."/>
            <person name="Sakai C."/>
            <person name="Sakai K."/>
            <person name="Sakazume N."/>
            <person name="Sano H."/>
            <person name="Sasaki D."/>
            <person name="Shibata K."/>
            <person name="Shinagawa A."/>
            <person name="Shiraki T."/>
            <person name="Sogabe Y."/>
            <person name="Tagami M."/>
            <person name="Tagawa A."/>
            <person name="Takahashi F."/>
            <person name="Takaku-Akahira S."/>
            <person name="Takeda Y."/>
            <person name="Tanaka T."/>
            <person name="Tomaru A."/>
            <person name="Toya T."/>
            <person name="Yasunishi A."/>
            <person name="Muramatsu M."/>
            <person name="Hayashizaki Y."/>
        </authorList>
    </citation>
    <scope>NUCLEOTIDE SEQUENCE</scope>
    <source>
        <strain evidence="2">C57BL/6J</strain>
        <tissue evidence="2">Thymus</tissue>
    </source>
</reference>
<feature type="region of interest" description="Disordered" evidence="1">
    <location>
        <begin position="81"/>
        <end position="177"/>
    </location>
</feature>
<evidence type="ECO:0000313" key="2">
    <source>
        <dbReference type="EMBL" id="BAC32853.1"/>
    </source>
</evidence>
<dbReference type="EMBL" id="AK046749">
    <property type="protein sequence ID" value="BAC32853.1"/>
    <property type="molecule type" value="mRNA"/>
</dbReference>
<evidence type="ECO:0000256" key="1">
    <source>
        <dbReference type="SAM" id="MobiDB-lite"/>
    </source>
</evidence>
<dbReference type="MGI" id="MGI:3641697">
    <property type="gene designation" value="B630006N21Rik"/>
</dbReference>
<proteinExistence type="evidence at transcript level"/>
<reference evidence="2" key="2">
    <citation type="journal article" date="2000" name="Genome Res.">
        <title>Normalization and subtraction of cap-trapper-selected cDNAs to prepare full-length cDNA libraries for rapid discovery of new genes.</title>
        <authorList>
            <person name="Carninci P."/>
            <person name="Shibata Y."/>
            <person name="Hayatsu N."/>
            <person name="Sugahara Y."/>
            <person name="Shibata K."/>
            <person name="Itoh M."/>
            <person name="Konno H."/>
            <person name="Okazaki Y."/>
            <person name="Muramatsu M."/>
            <person name="Hayashizaki Y."/>
        </authorList>
    </citation>
    <scope>NUCLEOTIDE SEQUENCE</scope>
    <source>
        <strain evidence="2">C57BL/6J</strain>
        <tissue evidence="2">Thymus</tissue>
    </source>
</reference>
<name>Q8C8L8_MOUSE</name>